<evidence type="ECO:0000313" key="3">
    <source>
        <dbReference type="Proteomes" id="UP000217790"/>
    </source>
</evidence>
<dbReference type="Pfam" id="PF20231">
    <property type="entry name" value="DUF6589"/>
    <property type="match status" value="1"/>
</dbReference>
<evidence type="ECO:0000259" key="1">
    <source>
        <dbReference type="Pfam" id="PF20231"/>
    </source>
</evidence>
<dbReference type="EMBL" id="KZ293664">
    <property type="protein sequence ID" value="PBK90639.1"/>
    <property type="molecule type" value="Genomic_DNA"/>
</dbReference>
<sequence>MAYNNYNAKSSIFIKQFFNRMGKVQSSMFTLVYPLRFVKDPNHLLLAPTLKHFKTSRDTQVTLLNILMKYVEGFSYLKDSSAIQYKARCQLASTPKTEFYPMCMATIEEAMIKGNLHIHEDAYIDQMRCNPDSLGTMVIPLCRLEHLGDMTAWLCCDPFQTYVGIFSHGYELQVGIWHKHYGAAKQLGSLSHHIQQEDAGTPKWTDCHQQIEKKVSGACSNHGLAEFLFALSRPYRVHITGA</sequence>
<dbReference type="InterPro" id="IPR046496">
    <property type="entry name" value="DUF6589"/>
</dbReference>
<name>A0A2H3D5X5_ARMGA</name>
<keyword evidence="3" id="KW-1185">Reference proteome</keyword>
<evidence type="ECO:0000313" key="2">
    <source>
        <dbReference type="EMBL" id="PBK90639.1"/>
    </source>
</evidence>
<gene>
    <name evidence="2" type="ORF">ARMGADRAFT_1032193</name>
</gene>
<organism evidence="2 3">
    <name type="scientific">Armillaria gallica</name>
    <name type="common">Bulbous honey fungus</name>
    <name type="synonym">Armillaria bulbosa</name>
    <dbReference type="NCBI Taxonomy" id="47427"/>
    <lineage>
        <taxon>Eukaryota</taxon>
        <taxon>Fungi</taxon>
        <taxon>Dikarya</taxon>
        <taxon>Basidiomycota</taxon>
        <taxon>Agaricomycotina</taxon>
        <taxon>Agaricomycetes</taxon>
        <taxon>Agaricomycetidae</taxon>
        <taxon>Agaricales</taxon>
        <taxon>Marasmiineae</taxon>
        <taxon>Physalacriaceae</taxon>
        <taxon>Armillaria</taxon>
    </lineage>
</organism>
<dbReference type="AlphaFoldDB" id="A0A2H3D5X5"/>
<accession>A0A2H3D5X5</accession>
<dbReference type="OrthoDB" id="3040861at2759"/>
<dbReference type="Proteomes" id="UP000217790">
    <property type="component" value="Unassembled WGS sequence"/>
</dbReference>
<feature type="domain" description="DUF6589" evidence="1">
    <location>
        <begin position="55"/>
        <end position="194"/>
    </location>
</feature>
<reference evidence="3" key="1">
    <citation type="journal article" date="2017" name="Nat. Ecol. Evol.">
        <title>Genome expansion and lineage-specific genetic innovations in the forest pathogenic fungi Armillaria.</title>
        <authorList>
            <person name="Sipos G."/>
            <person name="Prasanna A.N."/>
            <person name="Walter M.C."/>
            <person name="O'Connor E."/>
            <person name="Balint B."/>
            <person name="Krizsan K."/>
            <person name="Kiss B."/>
            <person name="Hess J."/>
            <person name="Varga T."/>
            <person name="Slot J."/>
            <person name="Riley R."/>
            <person name="Boka B."/>
            <person name="Rigling D."/>
            <person name="Barry K."/>
            <person name="Lee J."/>
            <person name="Mihaltcheva S."/>
            <person name="LaButti K."/>
            <person name="Lipzen A."/>
            <person name="Waldron R."/>
            <person name="Moloney N.M."/>
            <person name="Sperisen C."/>
            <person name="Kredics L."/>
            <person name="Vagvoelgyi C."/>
            <person name="Patrignani A."/>
            <person name="Fitzpatrick D."/>
            <person name="Nagy I."/>
            <person name="Doyle S."/>
            <person name="Anderson J.B."/>
            <person name="Grigoriev I.V."/>
            <person name="Gueldener U."/>
            <person name="Muensterkoetter M."/>
            <person name="Nagy L.G."/>
        </authorList>
    </citation>
    <scope>NUCLEOTIDE SEQUENCE [LARGE SCALE GENOMIC DNA]</scope>
    <source>
        <strain evidence="3">Ar21-2</strain>
    </source>
</reference>
<protein>
    <recommendedName>
        <fullName evidence="1">DUF6589 domain-containing protein</fullName>
    </recommendedName>
</protein>
<dbReference type="InParanoid" id="A0A2H3D5X5"/>
<proteinExistence type="predicted"/>